<dbReference type="EMBL" id="CAJOBD010000587">
    <property type="protein sequence ID" value="CAF3692649.1"/>
    <property type="molecule type" value="Genomic_DNA"/>
</dbReference>
<evidence type="ECO:0000313" key="3">
    <source>
        <dbReference type="Proteomes" id="UP000663836"/>
    </source>
</evidence>
<dbReference type="InterPro" id="IPR011990">
    <property type="entry name" value="TPR-like_helical_dom_sf"/>
</dbReference>
<dbReference type="SUPFAM" id="SSF48371">
    <property type="entry name" value="ARM repeat"/>
    <property type="match status" value="1"/>
</dbReference>
<organism evidence="2 3">
    <name type="scientific">Rotaria sordida</name>
    <dbReference type="NCBI Taxonomy" id="392033"/>
    <lineage>
        <taxon>Eukaryota</taxon>
        <taxon>Metazoa</taxon>
        <taxon>Spiralia</taxon>
        <taxon>Gnathifera</taxon>
        <taxon>Rotifera</taxon>
        <taxon>Eurotatoria</taxon>
        <taxon>Bdelloidea</taxon>
        <taxon>Philodinida</taxon>
        <taxon>Philodinidae</taxon>
        <taxon>Rotaria</taxon>
    </lineage>
</organism>
<dbReference type="SMART" id="SM00028">
    <property type="entry name" value="TPR"/>
    <property type="match status" value="3"/>
</dbReference>
<name>A0A818TVG4_9BILA</name>
<evidence type="ECO:0000256" key="1">
    <source>
        <dbReference type="PROSITE-ProRule" id="PRU00339"/>
    </source>
</evidence>
<dbReference type="Gene3D" id="1.25.10.10">
    <property type="entry name" value="Leucine-rich Repeat Variant"/>
    <property type="match status" value="1"/>
</dbReference>
<dbReference type="SUPFAM" id="SSF48452">
    <property type="entry name" value="TPR-like"/>
    <property type="match status" value="1"/>
</dbReference>
<dbReference type="GO" id="GO:0005737">
    <property type="term" value="C:cytoplasm"/>
    <property type="evidence" value="ECO:0007669"/>
    <property type="project" value="TreeGrafter"/>
</dbReference>
<evidence type="ECO:0008006" key="4">
    <source>
        <dbReference type="Google" id="ProtNLM"/>
    </source>
</evidence>
<gene>
    <name evidence="2" type="ORF">JBS370_LOCUS8960</name>
</gene>
<dbReference type="InterPro" id="IPR043195">
    <property type="entry name" value="TTC12"/>
</dbReference>
<dbReference type="Proteomes" id="UP000663836">
    <property type="component" value="Unassembled WGS sequence"/>
</dbReference>
<dbReference type="Gene3D" id="1.25.40.10">
    <property type="entry name" value="Tetratricopeptide repeat domain"/>
    <property type="match status" value="1"/>
</dbReference>
<keyword evidence="1" id="KW-0802">TPR repeat</keyword>
<dbReference type="AlphaFoldDB" id="A0A818TVG4"/>
<dbReference type="Pfam" id="PF00515">
    <property type="entry name" value="TPR_1"/>
    <property type="match status" value="1"/>
</dbReference>
<dbReference type="PANTHER" id="PTHR46540">
    <property type="entry name" value="TETRATRICOPEPTIDE REPEAT PROTEIN 12"/>
    <property type="match status" value="1"/>
</dbReference>
<feature type="repeat" description="TPR" evidence="1">
    <location>
        <begin position="131"/>
        <end position="164"/>
    </location>
</feature>
<dbReference type="InterPro" id="IPR019734">
    <property type="entry name" value="TPR_rpt"/>
</dbReference>
<sequence length="678" mass="78389">MAEESQEDLDKFLSKIDDIHRIVQDLSSNDPNEVSKAMEQSDVLLKDTSKTGVDRTIINKSSSESTQQQISPNAFMSALEKDAQERAENRRKNKILADELKTKGNEAFHQQLYDQAIDYYTQGLKIKKDYDILYTNRAQVYVKQGRYEDAINDCDWALKVTPTFIKAYIIKGKCLINLKEFDRAKEEFIQAEEIAVKKFESINTRQCIQEVQRQRDKYQREESARIFLSNEDSSIPMNLTNTLKKLNIDKQSIIYYIGGIDLLCQIIKDETTRTAFRVNNGFNLFNSHSIITESDNENLSESIFNLMIILCQDDDENTKQCLESKFFINYLTKNIYSSNAFQFLVEISLKNQSRLILMQKITQDKFIQYLMNIIDDKNSNRVYAAKLLSNLAIESKIKQYFNNKDELIKLITILKSSSIDDQTRTVILSLLTNVCSEKHIRFCAVNQTELFQILIEDLGYYENEYELNLLGLLINLTNEESSTLERLYKNLCEKILTRLKNSPHHQRIFTLLGNIAMHYEQAIDILIEYKIISWISQTLQQNANEEKIRAGVRLLALCTQSNVQGQQAVANDNKLLSLIYEQLIKSQNSLLIGNSSLVFGYIIIHSSARIFLRNNPGIKKTIDQMLKLVEESWLSKVARKNVAIFITKTVKADESFLQEFRKQHGTEILHSALKDVEL</sequence>
<dbReference type="GO" id="GO:0007288">
    <property type="term" value="P:sperm axoneme assembly"/>
    <property type="evidence" value="ECO:0007669"/>
    <property type="project" value="TreeGrafter"/>
</dbReference>
<proteinExistence type="predicted"/>
<protein>
    <recommendedName>
        <fullName evidence="4">Tetratricopeptide repeat protein 12</fullName>
    </recommendedName>
</protein>
<dbReference type="InterPro" id="IPR016024">
    <property type="entry name" value="ARM-type_fold"/>
</dbReference>
<dbReference type="InterPro" id="IPR011989">
    <property type="entry name" value="ARM-like"/>
</dbReference>
<dbReference type="GO" id="GO:0070286">
    <property type="term" value="P:axonemal dynein complex assembly"/>
    <property type="evidence" value="ECO:0007669"/>
    <property type="project" value="TreeGrafter"/>
</dbReference>
<dbReference type="PANTHER" id="PTHR46540:SF1">
    <property type="entry name" value="TETRATRICOPEPTIDE REPEAT PROTEIN 12"/>
    <property type="match status" value="1"/>
</dbReference>
<accession>A0A818TVG4</accession>
<reference evidence="2" key="1">
    <citation type="submission" date="2021-02" db="EMBL/GenBank/DDBJ databases">
        <authorList>
            <person name="Nowell W R."/>
        </authorList>
    </citation>
    <scope>NUCLEOTIDE SEQUENCE</scope>
</reference>
<evidence type="ECO:0000313" key="2">
    <source>
        <dbReference type="EMBL" id="CAF3692649.1"/>
    </source>
</evidence>
<dbReference type="Pfam" id="PF13181">
    <property type="entry name" value="TPR_8"/>
    <property type="match status" value="1"/>
</dbReference>
<comment type="caution">
    <text evidence="2">The sequence shown here is derived from an EMBL/GenBank/DDBJ whole genome shotgun (WGS) entry which is preliminary data.</text>
</comment>
<dbReference type="PROSITE" id="PS50005">
    <property type="entry name" value="TPR"/>
    <property type="match status" value="1"/>
</dbReference>
<dbReference type="GO" id="GO:0005813">
    <property type="term" value="C:centrosome"/>
    <property type="evidence" value="ECO:0007669"/>
    <property type="project" value="TreeGrafter"/>
</dbReference>